<gene>
    <name evidence="2" type="ORF">BU14_0214s0002</name>
</gene>
<keyword evidence="3" id="KW-1185">Reference proteome</keyword>
<feature type="region of interest" description="Disordered" evidence="1">
    <location>
        <begin position="658"/>
        <end position="691"/>
    </location>
</feature>
<reference evidence="2 3" key="1">
    <citation type="submission" date="2017-03" db="EMBL/GenBank/DDBJ databases">
        <title>WGS assembly of Porphyra umbilicalis.</title>
        <authorList>
            <person name="Brawley S.H."/>
            <person name="Blouin N.A."/>
            <person name="Ficko-Blean E."/>
            <person name="Wheeler G.L."/>
            <person name="Lohr M."/>
            <person name="Goodson H.V."/>
            <person name="Jenkins J.W."/>
            <person name="Blaby-Haas C.E."/>
            <person name="Helliwell K.E."/>
            <person name="Chan C."/>
            <person name="Marriage T."/>
            <person name="Bhattacharya D."/>
            <person name="Klein A.S."/>
            <person name="Badis Y."/>
            <person name="Brodie J."/>
            <person name="Cao Y."/>
            <person name="Collen J."/>
            <person name="Dittami S.M."/>
            <person name="Gachon C.M."/>
            <person name="Green B.R."/>
            <person name="Karpowicz S."/>
            <person name="Kim J.W."/>
            <person name="Kudahl U."/>
            <person name="Lin S."/>
            <person name="Michel G."/>
            <person name="Mittag M."/>
            <person name="Olson B.J."/>
            <person name="Pangilinan J."/>
            <person name="Peng Y."/>
            <person name="Qiu H."/>
            <person name="Shu S."/>
            <person name="Singer J.T."/>
            <person name="Smith A.G."/>
            <person name="Sprecher B.N."/>
            <person name="Wagner V."/>
            <person name="Wang W."/>
            <person name="Wang Z.-Y."/>
            <person name="Yan J."/>
            <person name="Yarish C."/>
            <person name="Zoeuner-Riek S."/>
            <person name="Zhuang Y."/>
            <person name="Zou Y."/>
            <person name="Lindquist E.A."/>
            <person name="Grimwood J."/>
            <person name="Barry K."/>
            <person name="Rokhsar D.S."/>
            <person name="Schmutz J."/>
            <person name="Stiller J.W."/>
            <person name="Grossman A.R."/>
            <person name="Prochnik S.E."/>
        </authorList>
    </citation>
    <scope>NUCLEOTIDE SEQUENCE [LARGE SCALE GENOMIC DNA]</scope>
    <source>
        <strain evidence="2">4086291</strain>
    </source>
</reference>
<accession>A0A1X6P559</accession>
<organism evidence="2 3">
    <name type="scientific">Porphyra umbilicalis</name>
    <name type="common">Purple laver</name>
    <name type="synonym">Red alga</name>
    <dbReference type="NCBI Taxonomy" id="2786"/>
    <lineage>
        <taxon>Eukaryota</taxon>
        <taxon>Rhodophyta</taxon>
        <taxon>Bangiophyceae</taxon>
        <taxon>Bangiales</taxon>
        <taxon>Bangiaceae</taxon>
        <taxon>Porphyra</taxon>
    </lineage>
</organism>
<proteinExistence type="predicted"/>
<evidence type="ECO:0000313" key="2">
    <source>
        <dbReference type="EMBL" id="OSX75978.1"/>
    </source>
</evidence>
<name>A0A1X6P559_PORUM</name>
<dbReference type="EMBL" id="KV918884">
    <property type="protein sequence ID" value="OSX75978.1"/>
    <property type="molecule type" value="Genomic_DNA"/>
</dbReference>
<sequence>MSLFASTTAATPSIFSLRPTTTPTPVGGGGGVFFSTPATAVSSACAPVPSSLFGGANPTPPLFSGEGTLGAIPTGGGGGGLFGGAPPGALSGGLNGALPPVSSGGGLFGAPGLAASTAPAVGGALLGTPSAPGGGGAGLLGHPASAASSAGEPLSGNAPFGVAHAAITPCGVPQAVVGTRPSGSSGAPFPLAAPSLAALTPHTRFASLPATTQADLLTVERHLRDQWTKAVRLAMAATHHDAAAWEVIWTTRRVGRAVTTASAAVDDGRAAVRAAAGAAAGERSAAERVIPTLTASVGKAARAADAAAERDLEVHWVAAGMVLAERAATYTAAVAGLREVVAVARARVYGGGGAGATRRAQGGRGTPPLPVDAAAHVEAAIRAQVARLMGAAAATATACEDVDALRGSWLGVLRRRAERGGAASDRGGLCTHVVDPFLLAAGREAADERRCATKADAVVVAAVAVADTAPGAGVSTISPAAAPPTSTAAVSSVAGGGGMYGGGGGVLRIRLGAPTTAAPATSVGGLWGAPPAAAAAVHSSGGLFGSTSALAARTAAAGGGGGLFGVPADVARAASTSAAVPVGGSSLFGRATGMLSSHALGMGIAASAPAPSGGGGLFDGSGFSLGVGSGAAVVAPTLDVPPGPASLPPLQLGGSFGTAAGGLDGVPSTPVPTTSVKRRTFVGGGGSRRKR</sequence>
<evidence type="ECO:0000256" key="1">
    <source>
        <dbReference type="SAM" id="MobiDB-lite"/>
    </source>
</evidence>
<feature type="compositionally biased region" description="Gly residues" evidence="1">
    <location>
        <begin position="682"/>
        <end position="691"/>
    </location>
</feature>
<evidence type="ECO:0000313" key="3">
    <source>
        <dbReference type="Proteomes" id="UP000218209"/>
    </source>
</evidence>
<dbReference type="Proteomes" id="UP000218209">
    <property type="component" value="Unassembled WGS sequence"/>
</dbReference>
<dbReference type="AlphaFoldDB" id="A0A1X6P559"/>
<protein>
    <submittedName>
        <fullName evidence="2">Uncharacterized protein</fullName>
    </submittedName>
</protein>